<keyword evidence="1" id="KW-1133">Transmembrane helix</keyword>
<feature type="transmembrane region" description="Helical" evidence="1">
    <location>
        <begin position="7"/>
        <end position="26"/>
    </location>
</feature>
<dbReference type="Pfam" id="PF20100">
    <property type="entry name" value="DUF6490"/>
    <property type="match status" value="2"/>
</dbReference>
<dbReference type="EMBL" id="JAMRDG010000001">
    <property type="protein sequence ID" value="KAJ3701391.1"/>
    <property type="molecule type" value="Genomic_DNA"/>
</dbReference>
<evidence type="ECO:0000313" key="2">
    <source>
        <dbReference type="EMBL" id="KAJ3701391.1"/>
    </source>
</evidence>
<gene>
    <name evidence="2" type="ORF">LUZ61_005096</name>
</gene>
<feature type="transmembrane region" description="Helical" evidence="1">
    <location>
        <begin position="32"/>
        <end position="54"/>
    </location>
</feature>
<dbReference type="PANTHER" id="PTHR46610">
    <property type="entry name" value="OS05G0181300 PROTEIN"/>
    <property type="match status" value="1"/>
</dbReference>
<feature type="transmembrane region" description="Helical" evidence="1">
    <location>
        <begin position="215"/>
        <end position="234"/>
    </location>
</feature>
<feature type="transmembrane region" description="Helical" evidence="1">
    <location>
        <begin position="150"/>
        <end position="172"/>
    </location>
</feature>
<keyword evidence="1" id="KW-0812">Transmembrane</keyword>
<organism evidence="2 3">
    <name type="scientific">Rhynchospora tenuis</name>
    <dbReference type="NCBI Taxonomy" id="198213"/>
    <lineage>
        <taxon>Eukaryota</taxon>
        <taxon>Viridiplantae</taxon>
        <taxon>Streptophyta</taxon>
        <taxon>Embryophyta</taxon>
        <taxon>Tracheophyta</taxon>
        <taxon>Spermatophyta</taxon>
        <taxon>Magnoliopsida</taxon>
        <taxon>Liliopsida</taxon>
        <taxon>Poales</taxon>
        <taxon>Cyperaceae</taxon>
        <taxon>Cyperoideae</taxon>
        <taxon>Rhynchosporeae</taxon>
        <taxon>Rhynchospora</taxon>
    </lineage>
</organism>
<feature type="transmembrane region" description="Helical" evidence="1">
    <location>
        <begin position="91"/>
        <end position="112"/>
    </location>
</feature>
<dbReference type="PANTHER" id="PTHR46610:SF3">
    <property type="entry name" value="OS01G0238200 PROTEIN"/>
    <property type="match status" value="1"/>
</dbReference>
<name>A0AAD5ZP19_9POAL</name>
<proteinExistence type="predicted"/>
<sequence length="239" mass="27086">MDRDGGNWLTGIGFTMLTCNSVLAVYRSKDDAWSVAFVLSAYFALVLLFWCLRLYERTAPNAAQRWNLKVAVWSLSTFLTAMFSYKVALLMPWLVALIVWAMAGTVILGDPISAIKLEMNRDGGNWLTTVGFTVLTCNSVLAVYRSKEDAWSVAFVVSAYFALLFLFWCLRLYERTAPNAAQRWKLIVAVWSLSTFLTSMFSYKVANLMPWPVDLVVWSMAASVICGGFYAFFIHHFHQ</sequence>
<evidence type="ECO:0000256" key="1">
    <source>
        <dbReference type="SAM" id="Phobius"/>
    </source>
</evidence>
<reference evidence="2 3" key="1">
    <citation type="journal article" date="2022" name="Cell">
        <title>Repeat-based holocentromeres influence genome architecture and karyotype evolution.</title>
        <authorList>
            <person name="Hofstatter P.G."/>
            <person name="Thangavel G."/>
            <person name="Lux T."/>
            <person name="Neumann P."/>
            <person name="Vondrak T."/>
            <person name="Novak P."/>
            <person name="Zhang M."/>
            <person name="Costa L."/>
            <person name="Castellani M."/>
            <person name="Scott A."/>
            <person name="Toegelov H."/>
            <person name="Fuchs J."/>
            <person name="Mata-Sucre Y."/>
            <person name="Dias Y."/>
            <person name="Vanzela A.L.L."/>
            <person name="Huettel B."/>
            <person name="Almeida C.C.S."/>
            <person name="Simkova H."/>
            <person name="Souza G."/>
            <person name="Pedrosa-Harand A."/>
            <person name="Macas J."/>
            <person name="Mayer K.F.X."/>
            <person name="Houben A."/>
            <person name="Marques A."/>
        </authorList>
    </citation>
    <scope>NUCLEOTIDE SEQUENCE [LARGE SCALE GENOMIC DNA]</scope>
    <source>
        <strain evidence="2">RhyTen1mFocal</strain>
    </source>
</reference>
<dbReference type="AlphaFoldDB" id="A0AAD5ZP19"/>
<feature type="transmembrane region" description="Helical" evidence="1">
    <location>
        <begin position="124"/>
        <end position="144"/>
    </location>
</feature>
<dbReference type="InterPro" id="IPR045501">
    <property type="entry name" value="DUF6490"/>
</dbReference>
<accession>A0AAD5ZP19</accession>
<dbReference type="Proteomes" id="UP001210211">
    <property type="component" value="Unassembled WGS sequence"/>
</dbReference>
<keyword evidence="3" id="KW-1185">Reference proteome</keyword>
<comment type="caution">
    <text evidence="2">The sequence shown here is derived from an EMBL/GenBank/DDBJ whole genome shotgun (WGS) entry which is preliminary data.</text>
</comment>
<protein>
    <submittedName>
        <fullName evidence="2">Uncharacterized protein</fullName>
    </submittedName>
</protein>
<evidence type="ECO:0000313" key="3">
    <source>
        <dbReference type="Proteomes" id="UP001210211"/>
    </source>
</evidence>
<feature type="transmembrane region" description="Helical" evidence="1">
    <location>
        <begin position="184"/>
        <end position="203"/>
    </location>
</feature>
<keyword evidence="1" id="KW-0472">Membrane</keyword>
<feature type="transmembrane region" description="Helical" evidence="1">
    <location>
        <begin position="66"/>
        <end position="85"/>
    </location>
</feature>